<evidence type="ECO:0000256" key="5">
    <source>
        <dbReference type="ARBA" id="ARBA00023136"/>
    </source>
</evidence>
<dbReference type="EMBL" id="JAPJDA010000013">
    <property type="protein sequence ID" value="MCX2838376.1"/>
    <property type="molecule type" value="Genomic_DNA"/>
</dbReference>
<evidence type="ECO:0000256" key="2">
    <source>
        <dbReference type="ARBA" id="ARBA00022448"/>
    </source>
</evidence>
<reference evidence="9" key="1">
    <citation type="submission" date="2022-11" db="EMBL/GenBank/DDBJ databases">
        <title>Salinimicrobium profundisediminis sp. nov., isolated from deep-sea sediment of the Mariana Trench.</title>
        <authorList>
            <person name="Fu H."/>
        </authorList>
    </citation>
    <scope>NUCLEOTIDE SEQUENCE</scope>
    <source>
        <strain evidence="9">MT39</strain>
    </source>
</reference>
<dbReference type="InterPro" id="IPR023996">
    <property type="entry name" value="TonB-dep_OMP_SusC/RagA"/>
</dbReference>
<keyword evidence="6 7" id="KW-0998">Cell outer membrane</keyword>
<organism evidence="9 10">
    <name type="scientific">Salinimicrobium profundisediminis</name>
    <dbReference type="NCBI Taxonomy" id="2994553"/>
    <lineage>
        <taxon>Bacteria</taxon>
        <taxon>Pseudomonadati</taxon>
        <taxon>Bacteroidota</taxon>
        <taxon>Flavobacteriia</taxon>
        <taxon>Flavobacteriales</taxon>
        <taxon>Flavobacteriaceae</taxon>
        <taxon>Salinimicrobium</taxon>
    </lineage>
</organism>
<comment type="caution">
    <text evidence="9">The sequence shown here is derived from an EMBL/GenBank/DDBJ whole genome shotgun (WGS) entry which is preliminary data.</text>
</comment>
<dbReference type="InterPro" id="IPR008969">
    <property type="entry name" value="CarboxyPept-like_regulatory"/>
</dbReference>
<dbReference type="NCBIfam" id="TIGR04056">
    <property type="entry name" value="OMP_RagA_SusC"/>
    <property type="match status" value="1"/>
</dbReference>
<dbReference type="Gene3D" id="2.40.170.20">
    <property type="entry name" value="TonB-dependent receptor, beta-barrel domain"/>
    <property type="match status" value="1"/>
</dbReference>
<accession>A0A9X3CWZ8</accession>
<gene>
    <name evidence="9" type="ORF">OQ279_09445</name>
</gene>
<feature type="domain" description="TonB-dependent receptor plug" evidence="8">
    <location>
        <begin position="129"/>
        <end position="252"/>
    </location>
</feature>
<dbReference type="RefSeq" id="WP_266069629.1">
    <property type="nucleotide sequence ID" value="NZ_JAPJDA010000013.1"/>
</dbReference>
<dbReference type="AlphaFoldDB" id="A0A9X3CWZ8"/>
<evidence type="ECO:0000256" key="4">
    <source>
        <dbReference type="ARBA" id="ARBA00022692"/>
    </source>
</evidence>
<dbReference type="InterPro" id="IPR037066">
    <property type="entry name" value="Plug_dom_sf"/>
</dbReference>
<proteinExistence type="inferred from homology"/>
<dbReference type="InterPro" id="IPR036942">
    <property type="entry name" value="Beta-barrel_TonB_sf"/>
</dbReference>
<sequence>MKNNYSRLVIIALITIIVFLYALTIKGYAAGLPAALQETVTGVVTDEQGMPLPRVTVTVKGTSRGTSTNLDGEYEIAVPPQGVLLFSYIGFKVMEIPVDGRREINVQLVEDITALAEVEINAGYYNTTRRESTGNITRVTAEEIELQPVVSPLQALQGRMAGVEIIPGGDRPGAAPTIRIRGRNSLREEGNYPLYIVDGVPVNTIPIESNSLLGTTGIDPLSTLNLSNIQSIEVLKDADATAIYGSRGANGVVLITTKQGNYAEKGLNVSAYTGASWMPGRVNLLNTEQYLEIRRKAFENDDLEPSVYDAYDLVLWDQNRFTDWQDFFFGGTSQVRDVNLSANGGDKNTYFRLSGSFHKQGTIYRGDNDYRKFTGGFNLNHYSPNDKLQLGFSMNYGLDNNSLQGNRDLSTVVFELPPNAPEVFNEDGSLNWDEWSEAGIDNPLAGYFNSSKITSHNLIADLSVIYKIVSGLKFKTNLGYNYFEGKELLKRPKRSYDPATWEYISHSSSQLENSFNSWIIEPQLIYDSSFGKASLNTIIGASVQEKKSFQSGVTGEGYVTETIIGDLSAADELLYGTSAESEYHYAALFGRIGLNWEKLFLNLTGRRDGSSRFGPGKRLANFWAIGGAWIFSEEGSSGFNDFLSFGKIRTSYGTSGSDQIGDYMYMDAYKATLGPGGVYPTQLYNPDYS</sequence>
<keyword evidence="10" id="KW-1185">Reference proteome</keyword>
<evidence type="ECO:0000313" key="10">
    <source>
        <dbReference type="Proteomes" id="UP001148482"/>
    </source>
</evidence>
<evidence type="ECO:0000259" key="8">
    <source>
        <dbReference type="Pfam" id="PF07715"/>
    </source>
</evidence>
<name>A0A9X3CWZ8_9FLAO</name>
<comment type="subcellular location">
    <subcellularLocation>
        <location evidence="1 7">Cell outer membrane</location>
        <topology evidence="1 7">Multi-pass membrane protein</topology>
    </subcellularLocation>
</comment>
<evidence type="ECO:0000256" key="3">
    <source>
        <dbReference type="ARBA" id="ARBA00022452"/>
    </source>
</evidence>
<evidence type="ECO:0000256" key="7">
    <source>
        <dbReference type="PROSITE-ProRule" id="PRU01360"/>
    </source>
</evidence>
<dbReference type="Gene3D" id="2.170.130.10">
    <property type="entry name" value="TonB-dependent receptor, plug domain"/>
    <property type="match status" value="1"/>
</dbReference>
<keyword evidence="4 7" id="KW-0812">Transmembrane</keyword>
<comment type="similarity">
    <text evidence="7">Belongs to the TonB-dependent receptor family.</text>
</comment>
<dbReference type="Pfam" id="PF07715">
    <property type="entry name" value="Plug"/>
    <property type="match status" value="1"/>
</dbReference>
<evidence type="ECO:0000256" key="1">
    <source>
        <dbReference type="ARBA" id="ARBA00004571"/>
    </source>
</evidence>
<evidence type="ECO:0000313" key="9">
    <source>
        <dbReference type="EMBL" id="MCX2838376.1"/>
    </source>
</evidence>
<protein>
    <submittedName>
        <fullName evidence="9">SusC/RagA family TonB-linked outer membrane protein</fullName>
    </submittedName>
</protein>
<dbReference type="InterPro" id="IPR023997">
    <property type="entry name" value="TonB-dep_OMP_SusC/RagA_CS"/>
</dbReference>
<dbReference type="SUPFAM" id="SSF49464">
    <property type="entry name" value="Carboxypeptidase regulatory domain-like"/>
    <property type="match status" value="1"/>
</dbReference>
<dbReference type="Gene3D" id="2.60.40.1120">
    <property type="entry name" value="Carboxypeptidase-like, regulatory domain"/>
    <property type="match status" value="1"/>
</dbReference>
<dbReference type="InterPro" id="IPR039426">
    <property type="entry name" value="TonB-dep_rcpt-like"/>
</dbReference>
<keyword evidence="2 7" id="KW-0813">Transport</keyword>
<dbReference type="Pfam" id="PF13715">
    <property type="entry name" value="CarbopepD_reg_2"/>
    <property type="match status" value="1"/>
</dbReference>
<dbReference type="Proteomes" id="UP001148482">
    <property type="component" value="Unassembled WGS sequence"/>
</dbReference>
<dbReference type="GO" id="GO:0009279">
    <property type="term" value="C:cell outer membrane"/>
    <property type="evidence" value="ECO:0007669"/>
    <property type="project" value="UniProtKB-SubCell"/>
</dbReference>
<evidence type="ECO:0000256" key="6">
    <source>
        <dbReference type="ARBA" id="ARBA00023237"/>
    </source>
</evidence>
<dbReference type="SUPFAM" id="SSF56935">
    <property type="entry name" value="Porins"/>
    <property type="match status" value="1"/>
</dbReference>
<keyword evidence="3 7" id="KW-1134">Transmembrane beta strand</keyword>
<keyword evidence="5 7" id="KW-0472">Membrane</keyword>
<dbReference type="InterPro" id="IPR012910">
    <property type="entry name" value="Plug_dom"/>
</dbReference>
<dbReference type="PROSITE" id="PS52016">
    <property type="entry name" value="TONB_DEPENDENT_REC_3"/>
    <property type="match status" value="1"/>
</dbReference>
<dbReference type="NCBIfam" id="TIGR04057">
    <property type="entry name" value="SusC_RagA_signa"/>
    <property type="match status" value="1"/>
</dbReference>